<dbReference type="STRING" id="1796606.A2G96_06970"/>
<evidence type="ECO:0000313" key="2">
    <source>
        <dbReference type="Proteomes" id="UP000075238"/>
    </source>
</evidence>
<reference evidence="1 2" key="1">
    <citation type="submission" date="2016-03" db="EMBL/GenBank/DDBJ databases">
        <title>Complete genome sequence of a novel chlorpyrifos degrading bacterium, Cupriavidus nantongensis sp. X1.</title>
        <authorList>
            <person name="Fang L."/>
        </authorList>
    </citation>
    <scope>NUCLEOTIDE SEQUENCE [LARGE SCALE GENOMIC DNA]</scope>
    <source>
        <strain evidence="1 2">X1</strain>
    </source>
</reference>
<gene>
    <name evidence="1" type="ORF">A2G96_06970</name>
</gene>
<accession>A0A142JHD8</accession>
<dbReference type="KEGG" id="cnan:A2G96_06970"/>
<dbReference type="AlphaFoldDB" id="A0A142JHD8"/>
<keyword evidence="2" id="KW-1185">Reference proteome</keyword>
<evidence type="ECO:0000313" key="1">
    <source>
        <dbReference type="EMBL" id="AMR77500.1"/>
    </source>
</evidence>
<name>A0A142JHD8_9BURK</name>
<dbReference type="RefSeq" id="WP_062798030.1">
    <property type="nucleotide sequence ID" value="NZ_CP014844.1"/>
</dbReference>
<sequence length="143" mass="15128">MSARANPPLPEFACRARRARYAWRGAATCAALGALLLAAGCAQIPRDANGSPPTARLAPNAVPPAPLSAEDKQKLDALNQQVLRDQAAAIALDQQVEAARAAYAYPNTSWNLYYGGWGGGRWGGGVSVGMPGWGWGGYPYGWW</sequence>
<dbReference type="Proteomes" id="UP000075238">
    <property type="component" value="Chromosome 1"/>
</dbReference>
<protein>
    <submittedName>
        <fullName evidence="1">Uncharacterized protein</fullName>
    </submittedName>
</protein>
<organism evidence="1 2">
    <name type="scientific">Cupriavidus nantongensis</name>
    <dbReference type="NCBI Taxonomy" id="1796606"/>
    <lineage>
        <taxon>Bacteria</taxon>
        <taxon>Pseudomonadati</taxon>
        <taxon>Pseudomonadota</taxon>
        <taxon>Betaproteobacteria</taxon>
        <taxon>Burkholderiales</taxon>
        <taxon>Burkholderiaceae</taxon>
        <taxon>Cupriavidus</taxon>
    </lineage>
</organism>
<proteinExistence type="predicted"/>
<dbReference type="EMBL" id="CP014844">
    <property type="protein sequence ID" value="AMR77500.1"/>
    <property type="molecule type" value="Genomic_DNA"/>
</dbReference>
<dbReference type="OrthoDB" id="8969163at2"/>